<keyword evidence="1" id="KW-0472">Membrane</keyword>
<organism evidence="2 3">
    <name type="scientific">Helicobacter ganmani</name>
    <dbReference type="NCBI Taxonomy" id="60246"/>
    <lineage>
        <taxon>Bacteria</taxon>
        <taxon>Pseudomonadati</taxon>
        <taxon>Campylobacterota</taxon>
        <taxon>Epsilonproteobacteria</taxon>
        <taxon>Campylobacterales</taxon>
        <taxon>Helicobacteraceae</taxon>
        <taxon>Helicobacter</taxon>
    </lineage>
</organism>
<dbReference type="OrthoDB" id="5356193at2"/>
<dbReference type="EMBL" id="NXLS01000001">
    <property type="protein sequence ID" value="RDU64251.1"/>
    <property type="molecule type" value="Genomic_DNA"/>
</dbReference>
<evidence type="ECO:0000313" key="3">
    <source>
        <dbReference type="Proteomes" id="UP000256650"/>
    </source>
</evidence>
<dbReference type="RefSeq" id="WP_115550585.1">
    <property type="nucleotide sequence ID" value="NZ_CAONBV010000262.1"/>
</dbReference>
<name>A0A3D8II67_9HELI</name>
<keyword evidence="3" id="KW-1185">Reference proteome</keyword>
<keyword evidence="1" id="KW-0812">Transmembrane</keyword>
<gene>
    <name evidence="2" type="ORF">CQA43_00050</name>
</gene>
<sequence>MKRFFQKIWLAFLLAPVFLFGAKGGNVMSNLVDGFNDQVTEAGSGIASGINTFATVMGVLWIIIMLLMAFFNIEGIKNHAKSLIGALIIIGIVYGLSAAAM</sequence>
<proteinExistence type="predicted"/>
<keyword evidence="1" id="KW-1133">Transmembrane helix</keyword>
<reference evidence="2 3" key="1">
    <citation type="submission" date="2018-04" db="EMBL/GenBank/DDBJ databases">
        <title>Novel Campyloabacter and Helicobacter Species and Strains.</title>
        <authorList>
            <person name="Mannion A.J."/>
            <person name="Shen Z."/>
            <person name="Fox J.G."/>
        </authorList>
    </citation>
    <scope>NUCLEOTIDE SEQUENCE [LARGE SCALE GENOMIC DNA]</scope>
    <source>
        <strain evidence="2 3">MIT 99-5101</strain>
    </source>
</reference>
<dbReference type="GeneID" id="82534685"/>
<comment type="caution">
    <text evidence="2">The sequence shown here is derived from an EMBL/GenBank/DDBJ whole genome shotgun (WGS) entry which is preliminary data.</text>
</comment>
<evidence type="ECO:0000313" key="2">
    <source>
        <dbReference type="EMBL" id="RDU64251.1"/>
    </source>
</evidence>
<feature type="transmembrane region" description="Helical" evidence="1">
    <location>
        <begin position="48"/>
        <end position="71"/>
    </location>
</feature>
<dbReference type="AlphaFoldDB" id="A0A3D8II67"/>
<dbReference type="Proteomes" id="UP000256650">
    <property type="component" value="Unassembled WGS sequence"/>
</dbReference>
<feature type="transmembrane region" description="Helical" evidence="1">
    <location>
        <begin position="83"/>
        <end position="100"/>
    </location>
</feature>
<accession>A0A3D8II67</accession>
<evidence type="ECO:0000256" key="1">
    <source>
        <dbReference type="SAM" id="Phobius"/>
    </source>
</evidence>
<protein>
    <submittedName>
        <fullName evidence="2">Uncharacterized protein</fullName>
    </submittedName>
</protein>